<keyword evidence="3 9" id="KW-0507">mRNA processing</keyword>
<protein>
    <recommendedName>
        <fullName evidence="9">RNA polymerase II subunit A C-terminal domain phosphatase SSU72</fullName>
        <shortName evidence="9">CTD phosphatase SSU72</shortName>
        <ecNumber evidence="9">3.1.3.16</ecNumber>
    </recommendedName>
</protein>
<evidence type="ECO:0000256" key="8">
    <source>
        <dbReference type="ARBA" id="ARBA00048336"/>
    </source>
</evidence>
<evidence type="ECO:0000313" key="11">
    <source>
        <dbReference type="Proteomes" id="UP000789759"/>
    </source>
</evidence>
<dbReference type="GO" id="GO:0005847">
    <property type="term" value="C:mRNA cleavage and polyadenylation specificity factor complex"/>
    <property type="evidence" value="ECO:0007669"/>
    <property type="project" value="UniProtKB-ARBA"/>
</dbReference>
<evidence type="ECO:0000256" key="2">
    <source>
        <dbReference type="ARBA" id="ARBA00008978"/>
    </source>
</evidence>
<dbReference type="EC" id="3.1.3.16" evidence="9"/>
<dbReference type="Pfam" id="PF04722">
    <property type="entry name" value="Ssu72"/>
    <property type="match status" value="1"/>
</dbReference>
<gene>
    <name evidence="10" type="ORF">CPELLU_LOCUS20145</name>
</gene>
<evidence type="ECO:0000313" key="10">
    <source>
        <dbReference type="EMBL" id="CAG8825761.1"/>
    </source>
</evidence>
<organism evidence="10 11">
    <name type="scientific">Cetraspora pellucida</name>
    <dbReference type="NCBI Taxonomy" id="1433469"/>
    <lineage>
        <taxon>Eukaryota</taxon>
        <taxon>Fungi</taxon>
        <taxon>Fungi incertae sedis</taxon>
        <taxon>Mucoromycota</taxon>
        <taxon>Glomeromycotina</taxon>
        <taxon>Glomeromycetes</taxon>
        <taxon>Diversisporales</taxon>
        <taxon>Gigasporaceae</taxon>
        <taxon>Cetraspora</taxon>
    </lineage>
</organism>
<evidence type="ECO:0000256" key="7">
    <source>
        <dbReference type="ARBA" id="ARBA00047761"/>
    </source>
</evidence>
<sequence length="80" mass="9015">MGKTFAVVCASNQNRSMEAHHVLSKCGFQVSSYGTGSAVRLPGPSIERPNIYPFGTPYDLMYQDLYNKDPKLYEAFKEYV</sequence>
<reference evidence="10" key="1">
    <citation type="submission" date="2021-06" db="EMBL/GenBank/DDBJ databases">
        <authorList>
            <person name="Kallberg Y."/>
            <person name="Tangrot J."/>
            <person name="Rosling A."/>
        </authorList>
    </citation>
    <scope>NUCLEOTIDE SEQUENCE</scope>
    <source>
        <strain evidence="10">FL966</strain>
    </source>
</reference>
<keyword evidence="5 9" id="KW-0904">Protein phosphatase</keyword>
<dbReference type="GO" id="GO:0031124">
    <property type="term" value="P:mRNA 3'-end processing"/>
    <property type="evidence" value="ECO:0007669"/>
    <property type="project" value="UniProtKB-ARBA"/>
</dbReference>
<proteinExistence type="inferred from homology"/>
<dbReference type="Gene3D" id="3.40.50.2300">
    <property type="match status" value="1"/>
</dbReference>
<dbReference type="AlphaFoldDB" id="A0A9N9KFG8"/>
<evidence type="ECO:0000256" key="4">
    <source>
        <dbReference type="ARBA" id="ARBA00022801"/>
    </source>
</evidence>
<feature type="non-terminal residue" evidence="10">
    <location>
        <position position="80"/>
    </location>
</feature>
<keyword evidence="11" id="KW-1185">Reference proteome</keyword>
<accession>A0A9N9KFG8</accession>
<dbReference type="OrthoDB" id="57957at2759"/>
<evidence type="ECO:0000256" key="6">
    <source>
        <dbReference type="ARBA" id="ARBA00023242"/>
    </source>
</evidence>
<keyword evidence="4 9" id="KW-0378">Hydrolase</keyword>
<evidence type="ECO:0000256" key="3">
    <source>
        <dbReference type="ARBA" id="ARBA00022664"/>
    </source>
</evidence>
<dbReference type="PANTHER" id="PTHR20383">
    <property type="entry name" value="RNA POLYMERASE II SUBUNIT A C-TERMINAL DOMAIN PHOSPHATASE"/>
    <property type="match status" value="1"/>
</dbReference>
<keyword evidence="6 9" id="KW-0539">Nucleus</keyword>
<dbReference type="InterPro" id="IPR006811">
    <property type="entry name" value="RNA_pol_II_suA"/>
</dbReference>
<comment type="catalytic activity">
    <reaction evidence="8 9">
        <text>O-phospho-L-threonyl-[protein] + H2O = L-threonyl-[protein] + phosphate</text>
        <dbReference type="Rhea" id="RHEA:47004"/>
        <dbReference type="Rhea" id="RHEA-COMP:11060"/>
        <dbReference type="Rhea" id="RHEA-COMP:11605"/>
        <dbReference type="ChEBI" id="CHEBI:15377"/>
        <dbReference type="ChEBI" id="CHEBI:30013"/>
        <dbReference type="ChEBI" id="CHEBI:43474"/>
        <dbReference type="ChEBI" id="CHEBI:61977"/>
        <dbReference type="EC" id="3.1.3.16"/>
    </reaction>
</comment>
<dbReference type="EMBL" id="CAJVQA010056320">
    <property type="protein sequence ID" value="CAG8825761.1"/>
    <property type="molecule type" value="Genomic_DNA"/>
</dbReference>
<dbReference type="GO" id="GO:0008420">
    <property type="term" value="F:RNA polymerase II CTD heptapeptide repeat phosphatase activity"/>
    <property type="evidence" value="ECO:0007669"/>
    <property type="project" value="UniProtKB-ARBA"/>
</dbReference>
<comment type="catalytic activity">
    <reaction evidence="7 9">
        <text>O-phospho-L-seryl-[protein] + H2O = L-seryl-[protein] + phosphate</text>
        <dbReference type="Rhea" id="RHEA:20629"/>
        <dbReference type="Rhea" id="RHEA-COMP:9863"/>
        <dbReference type="Rhea" id="RHEA-COMP:11604"/>
        <dbReference type="ChEBI" id="CHEBI:15377"/>
        <dbReference type="ChEBI" id="CHEBI:29999"/>
        <dbReference type="ChEBI" id="CHEBI:43474"/>
        <dbReference type="ChEBI" id="CHEBI:83421"/>
        <dbReference type="EC" id="3.1.3.16"/>
    </reaction>
</comment>
<evidence type="ECO:0000256" key="9">
    <source>
        <dbReference type="RuleBase" id="RU369031"/>
    </source>
</evidence>
<comment type="function">
    <text evidence="9">Processively dephosphorylates Ser-5 of the heptad repeats YSPTSPS in the C-terminal domain of the largest RNA polymerase II subunit (RPB1).</text>
</comment>
<dbReference type="FunFam" id="3.40.50.2300:FF:000039">
    <property type="entry name" value="RNA polymerase II subunit A C-terminal domain phosphatase"/>
    <property type="match status" value="1"/>
</dbReference>
<evidence type="ECO:0000256" key="5">
    <source>
        <dbReference type="ARBA" id="ARBA00022912"/>
    </source>
</evidence>
<comment type="caution">
    <text evidence="10">The sequence shown here is derived from an EMBL/GenBank/DDBJ whole genome shotgun (WGS) entry which is preliminary data.</text>
</comment>
<evidence type="ECO:0000256" key="1">
    <source>
        <dbReference type="ARBA" id="ARBA00004123"/>
    </source>
</evidence>
<comment type="subunit">
    <text evidence="9">Component of the cleavage and polyadenylation factor (CPF) complex.</text>
</comment>
<name>A0A9N9KFG8_9GLOM</name>
<dbReference type="Proteomes" id="UP000789759">
    <property type="component" value="Unassembled WGS sequence"/>
</dbReference>
<comment type="function">
    <text evidence="9">Component of the cleavage and polyadenylation factor (CPF) complex, which plays a key role in polyadenylation-dependent pre-mRNA 3'-end formation and cooperates with cleavage factors including the CFIA complex and NAB4/CFIB. SSU72 is required for 3'-end formation of snoRNAs.</text>
</comment>
<comment type="similarity">
    <text evidence="2 9">Belongs to the SSU72 phosphatase family.</text>
</comment>
<comment type="subcellular location">
    <subcellularLocation>
        <location evidence="1 9">Nucleus</location>
    </subcellularLocation>
</comment>